<evidence type="ECO:0008006" key="3">
    <source>
        <dbReference type="Google" id="ProtNLM"/>
    </source>
</evidence>
<dbReference type="Proteomes" id="UP001054945">
    <property type="component" value="Unassembled WGS sequence"/>
</dbReference>
<organism evidence="1 2">
    <name type="scientific">Caerostris extrusa</name>
    <name type="common">Bark spider</name>
    <name type="synonym">Caerostris bankana</name>
    <dbReference type="NCBI Taxonomy" id="172846"/>
    <lineage>
        <taxon>Eukaryota</taxon>
        <taxon>Metazoa</taxon>
        <taxon>Ecdysozoa</taxon>
        <taxon>Arthropoda</taxon>
        <taxon>Chelicerata</taxon>
        <taxon>Arachnida</taxon>
        <taxon>Araneae</taxon>
        <taxon>Araneomorphae</taxon>
        <taxon>Entelegynae</taxon>
        <taxon>Araneoidea</taxon>
        <taxon>Araneidae</taxon>
        <taxon>Caerostris</taxon>
    </lineage>
</organism>
<name>A0AAV4T0G6_CAEEX</name>
<reference evidence="1 2" key="1">
    <citation type="submission" date="2021-06" db="EMBL/GenBank/DDBJ databases">
        <title>Caerostris extrusa draft genome.</title>
        <authorList>
            <person name="Kono N."/>
            <person name="Arakawa K."/>
        </authorList>
    </citation>
    <scope>NUCLEOTIDE SEQUENCE [LARGE SCALE GENOMIC DNA]</scope>
</reference>
<dbReference type="AlphaFoldDB" id="A0AAV4T0G6"/>
<keyword evidence="2" id="KW-1185">Reference proteome</keyword>
<accession>A0AAV4T0G6</accession>
<proteinExistence type="predicted"/>
<evidence type="ECO:0000313" key="2">
    <source>
        <dbReference type="Proteomes" id="UP001054945"/>
    </source>
</evidence>
<sequence length="92" mass="10608">MSNKPLVNPKYALTTSLKKTDTLNVHIRIQLICSAIRCPYLRVQDKRALISQVSRAYGRETKPRLFIKAAERAVQWRQQVNLLDALKTRTLS</sequence>
<dbReference type="EMBL" id="BPLR01010355">
    <property type="protein sequence ID" value="GIY38784.1"/>
    <property type="molecule type" value="Genomic_DNA"/>
</dbReference>
<gene>
    <name evidence="1" type="ORF">CEXT_100581</name>
</gene>
<evidence type="ECO:0000313" key="1">
    <source>
        <dbReference type="EMBL" id="GIY38784.1"/>
    </source>
</evidence>
<comment type="caution">
    <text evidence="1">The sequence shown here is derived from an EMBL/GenBank/DDBJ whole genome shotgun (WGS) entry which is preliminary data.</text>
</comment>
<protein>
    <recommendedName>
        <fullName evidence="3">LAGLIDADG homing endonuclease</fullName>
    </recommendedName>
</protein>